<dbReference type="EMBL" id="CP027777">
    <property type="protein sequence ID" value="AVQ39171.1"/>
    <property type="molecule type" value="Genomic_DNA"/>
</dbReference>
<reference evidence="3 4" key="1">
    <citation type="submission" date="2018-01" db="EMBL/GenBank/DDBJ databases">
        <title>Genetic Diversity of Clostridium botulinum in seafood.</title>
        <authorList>
            <person name="Athira V."/>
            <person name="Arun Jyothi P.V."/>
            <person name="Lalitha K.V."/>
            <person name="Joseph T.C."/>
        </authorList>
    </citation>
    <scope>NUCLEOTIDE SEQUENCE [LARGE SCALE GENOMIC DNA]</scope>
    <source>
        <strain evidence="3 4">Mfbjulcb8</strain>
    </source>
</reference>
<proteinExistence type="predicted"/>
<sequence length="158" mass="17900">MISIKKINDKMINLSKPKFIVTILALDYIISVMFIPIINLYENYIGSIGGPDHSNFKIVVIGSIIISPLLETLVFQMGIIKLLSLSEKFKNKKLILIIISAFFFGLSHGIYSTLYMICTFTAGILLAYSFIVYEEKENSGFWVTTIIHSLMNLITFVF</sequence>
<accession>A0ABC8CWP2</accession>
<keyword evidence="1" id="KW-0472">Membrane</keyword>
<dbReference type="Pfam" id="PF02517">
    <property type="entry name" value="Rce1-like"/>
    <property type="match status" value="1"/>
</dbReference>
<dbReference type="Proteomes" id="UP000240615">
    <property type="component" value="Chromosome"/>
</dbReference>
<feature type="domain" description="CAAX prenyl protease 2/Lysostaphin resistance protein A-like" evidence="2">
    <location>
        <begin position="57"/>
        <end position="154"/>
    </location>
</feature>
<protein>
    <recommendedName>
        <fullName evidence="2">CAAX prenyl protease 2/Lysostaphin resistance protein A-like domain-containing protein</fullName>
    </recommendedName>
</protein>
<organism evidence="3 4">
    <name type="scientific">Clostridium botulinum</name>
    <dbReference type="NCBI Taxonomy" id="1491"/>
    <lineage>
        <taxon>Bacteria</taxon>
        <taxon>Bacillati</taxon>
        <taxon>Bacillota</taxon>
        <taxon>Clostridia</taxon>
        <taxon>Eubacteriales</taxon>
        <taxon>Clostridiaceae</taxon>
        <taxon>Clostridium</taxon>
    </lineage>
</organism>
<gene>
    <name evidence="3" type="ORF">C7M56_10945</name>
</gene>
<dbReference type="RefSeq" id="WP_159035208.1">
    <property type="nucleotide sequence ID" value="NZ_CP027777.1"/>
</dbReference>
<keyword evidence="1" id="KW-0812">Transmembrane</keyword>
<name>A0ABC8CWP2_CLOBO</name>
<keyword evidence="1" id="KW-1133">Transmembrane helix</keyword>
<dbReference type="InterPro" id="IPR003675">
    <property type="entry name" value="Rce1/LyrA-like_dom"/>
</dbReference>
<evidence type="ECO:0000256" key="1">
    <source>
        <dbReference type="SAM" id="Phobius"/>
    </source>
</evidence>
<feature type="transmembrane region" description="Helical" evidence="1">
    <location>
        <begin position="58"/>
        <end position="83"/>
    </location>
</feature>
<evidence type="ECO:0000313" key="4">
    <source>
        <dbReference type="Proteomes" id="UP000240615"/>
    </source>
</evidence>
<feature type="transmembrane region" description="Helical" evidence="1">
    <location>
        <begin position="20"/>
        <end position="38"/>
    </location>
</feature>
<feature type="transmembrane region" description="Helical" evidence="1">
    <location>
        <begin position="140"/>
        <end position="157"/>
    </location>
</feature>
<dbReference type="GO" id="GO:0080120">
    <property type="term" value="P:CAAX-box protein maturation"/>
    <property type="evidence" value="ECO:0007669"/>
    <property type="project" value="UniProtKB-ARBA"/>
</dbReference>
<dbReference type="GO" id="GO:0004175">
    <property type="term" value="F:endopeptidase activity"/>
    <property type="evidence" value="ECO:0007669"/>
    <property type="project" value="UniProtKB-ARBA"/>
</dbReference>
<dbReference type="AlphaFoldDB" id="A0ABC8CWP2"/>
<evidence type="ECO:0000259" key="2">
    <source>
        <dbReference type="Pfam" id="PF02517"/>
    </source>
</evidence>
<feature type="transmembrane region" description="Helical" evidence="1">
    <location>
        <begin position="95"/>
        <end position="128"/>
    </location>
</feature>
<evidence type="ECO:0000313" key="3">
    <source>
        <dbReference type="EMBL" id="AVQ39171.1"/>
    </source>
</evidence>